<dbReference type="Proteomes" id="UP000504606">
    <property type="component" value="Unplaced"/>
</dbReference>
<dbReference type="GO" id="GO:0006508">
    <property type="term" value="P:proteolysis"/>
    <property type="evidence" value="ECO:0007669"/>
    <property type="project" value="UniProtKB-KW"/>
</dbReference>
<dbReference type="PROSITE" id="PS50600">
    <property type="entry name" value="ULP_PROTEASE"/>
    <property type="match status" value="1"/>
</dbReference>
<evidence type="ECO:0000313" key="6">
    <source>
        <dbReference type="Proteomes" id="UP000504606"/>
    </source>
</evidence>
<dbReference type="KEGG" id="foc:127750927"/>
<evidence type="ECO:0000256" key="4">
    <source>
        <dbReference type="ARBA" id="ARBA00022807"/>
    </source>
</evidence>
<accession>A0A9C6XSP2</accession>
<dbReference type="OrthoDB" id="1939479at2759"/>
<dbReference type="GO" id="GO:0005634">
    <property type="term" value="C:nucleus"/>
    <property type="evidence" value="ECO:0007669"/>
    <property type="project" value="TreeGrafter"/>
</dbReference>
<keyword evidence="4" id="KW-0788">Thiol protease</keyword>
<dbReference type="AlphaFoldDB" id="A0A9C6XSP2"/>
<dbReference type="GO" id="GO:0016929">
    <property type="term" value="F:deSUMOylase activity"/>
    <property type="evidence" value="ECO:0007669"/>
    <property type="project" value="TreeGrafter"/>
</dbReference>
<feature type="domain" description="Ubiquitin-like protease family profile" evidence="5">
    <location>
        <begin position="7"/>
        <end position="174"/>
    </location>
</feature>
<dbReference type="InterPro" id="IPR038765">
    <property type="entry name" value="Papain-like_cys_pep_sf"/>
</dbReference>
<reference evidence="7" key="1">
    <citation type="submission" date="2025-08" db="UniProtKB">
        <authorList>
            <consortium name="RefSeq"/>
        </authorList>
    </citation>
    <scope>IDENTIFICATION</scope>
    <source>
        <tissue evidence="7">Whole organism</tissue>
    </source>
</reference>
<dbReference type="PANTHER" id="PTHR12606">
    <property type="entry name" value="SENTRIN/SUMO-SPECIFIC PROTEASE"/>
    <property type="match status" value="1"/>
</dbReference>
<keyword evidence="3" id="KW-0378">Hydrolase</keyword>
<dbReference type="Pfam" id="PF02902">
    <property type="entry name" value="Peptidase_C48"/>
    <property type="match status" value="1"/>
</dbReference>
<dbReference type="InterPro" id="IPR003653">
    <property type="entry name" value="Peptidase_C48_C"/>
</dbReference>
<protein>
    <submittedName>
        <fullName evidence="7">Sentrin-specific protease-like</fullName>
    </submittedName>
</protein>
<dbReference type="GeneID" id="127750927"/>
<dbReference type="SUPFAM" id="SSF54001">
    <property type="entry name" value="Cysteine proteinases"/>
    <property type="match status" value="1"/>
</dbReference>
<evidence type="ECO:0000256" key="2">
    <source>
        <dbReference type="ARBA" id="ARBA00022670"/>
    </source>
</evidence>
<dbReference type="GO" id="GO:0016926">
    <property type="term" value="P:protein desumoylation"/>
    <property type="evidence" value="ECO:0007669"/>
    <property type="project" value="TreeGrafter"/>
</dbReference>
<name>A0A9C6XSP2_FRAOC</name>
<dbReference type="RefSeq" id="XP_052129597.1">
    <property type="nucleotide sequence ID" value="XM_052273637.1"/>
</dbReference>
<keyword evidence="6" id="KW-1185">Reference proteome</keyword>
<keyword evidence="2" id="KW-0645">Protease</keyword>
<comment type="similarity">
    <text evidence="1">Belongs to the peptidase C48 family.</text>
</comment>
<proteinExistence type="inferred from homology"/>
<organism evidence="6 7">
    <name type="scientific">Frankliniella occidentalis</name>
    <name type="common">Western flower thrips</name>
    <name type="synonym">Euthrips occidentalis</name>
    <dbReference type="NCBI Taxonomy" id="133901"/>
    <lineage>
        <taxon>Eukaryota</taxon>
        <taxon>Metazoa</taxon>
        <taxon>Ecdysozoa</taxon>
        <taxon>Arthropoda</taxon>
        <taxon>Hexapoda</taxon>
        <taxon>Insecta</taxon>
        <taxon>Pterygota</taxon>
        <taxon>Neoptera</taxon>
        <taxon>Paraneoptera</taxon>
        <taxon>Thysanoptera</taxon>
        <taxon>Terebrantia</taxon>
        <taxon>Thripoidea</taxon>
        <taxon>Thripidae</taxon>
        <taxon>Frankliniella</taxon>
    </lineage>
</organism>
<evidence type="ECO:0000256" key="1">
    <source>
        <dbReference type="ARBA" id="ARBA00005234"/>
    </source>
</evidence>
<sequence>MVNEFGLKISKHDLDTLLPSQMLNDQIMNFYVQLLAEPSKNVYIFNTFFMVQLLSEIYQYEDIKGWTKNVDIFYFPLVLIPIYKSTHWTMAVINNDLKQLMFYNSLSRDLYVDCFEVSTTSEALKKYLKEEHQERKGVELDFEQWNVMGDFIDGPMQKNWYECGVFVLEVARRLCLEQSLEFTQEDIPRIRRRIRTQILNCLLMD</sequence>
<evidence type="ECO:0000259" key="5">
    <source>
        <dbReference type="PROSITE" id="PS50600"/>
    </source>
</evidence>
<evidence type="ECO:0000313" key="7">
    <source>
        <dbReference type="RefSeq" id="XP_052129597.1"/>
    </source>
</evidence>
<evidence type="ECO:0000256" key="3">
    <source>
        <dbReference type="ARBA" id="ARBA00022801"/>
    </source>
</evidence>
<dbReference type="Gene3D" id="3.40.395.10">
    <property type="entry name" value="Adenoviral Proteinase, Chain A"/>
    <property type="match status" value="1"/>
</dbReference>
<gene>
    <name evidence="7" type="primary">LOC127750927</name>
</gene>
<dbReference type="PANTHER" id="PTHR12606:SF141">
    <property type="entry name" value="GH15225P-RELATED"/>
    <property type="match status" value="1"/>
</dbReference>